<dbReference type="Proteomes" id="UP000190648">
    <property type="component" value="Unassembled WGS sequence"/>
</dbReference>
<comment type="caution">
    <text evidence="1">The sequence shown here is derived from an EMBL/GenBank/DDBJ whole genome shotgun (WGS) entry which is preliminary data.</text>
</comment>
<gene>
    <name evidence="1" type="ORF">AV530_014555</name>
</gene>
<sequence>MSLDGYIKSGLILAAERQGFTWRFTELNKNAHPLRISTPKLYAVSELLFTLLSDVFRQEIMSTSASCSFKL</sequence>
<name>A0A1V4KC60_PATFA</name>
<dbReference type="AlphaFoldDB" id="A0A1V4KC60"/>
<accession>A0A1V4KC60</accession>
<proteinExistence type="predicted"/>
<protein>
    <submittedName>
        <fullName evidence="1">Uncharacterized protein</fullName>
    </submittedName>
</protein>
<keyword evidence="2" id="KW-1185">Reference proteome</keyword>
<evidence type="ECO:0000313" key="2">
    <source>
        <dbReference type="Proteomes" id="UP000190648"/>
    </source>
</evidence>
<organism evidence="1 2">
    <name type="scientific">Patagioenas fasciata monilis</name>
    <dbReference type="NCBI Taxonomy" id="372326"/>
    <lineage>
        <taxon>Eukaryota</taxon>
        <taxon>Metazoa</taxon>
        <taxon>Chordata</taxon>
        <taxon>Craniata</taxon>
        <taxon>Vertebrata</taxon>
        <taxon>Euteleostomi</taxon>
        <taxon>Archelosauria</taxon>
        <taxon>Archosauria</taxon>
        <taxon>Dinosauria</taxon>
        <taxon>Saurischia</taxon>
        <taxon>Theropoda</taxon>
        <taxon>Coelurosauria</taxon>
        <taxon>Aves</taxon>
        <taxon>Neognathae</taxon>
        <taxon>Neoaves</taxon>
        <taxon>Columbimorphae</taxon>
        <taxon>Columbiformes</taxon>
        <taxon>Columbidae</taxon>
        <taxon>Patagioenas</taxon>
    </lineage>
</organism>
<reference evidence="1 2" key="1">
    <citation type="submission" date="2016-02" db="EMBL/GenBank/DDBJ databases">
        <title>Band-tailed pigeon sequencing and assembly.</title>
        <authorList>
            <person name="Soares A.E."/>
            <person name="Novak B.J."/>
            <person name="Rice E.S."/>
            <person name="O'Connell B."/>
            <person name="Chang D."/>
            <person name="Weber S."/>
            <person name="Shapiro B."/>
        </authorList>
    </citation>
    <scope>NUCLEOTIDE SEQUENCE [LARGE SCALE GENOMIC DNA]</scope>
    <source>
        <strain evidence="1">BTP2013</strain>
        <tissue evidence="1">Blood</tissue>
    </source>
</reference>
<dbReference type="EMBL" id="LSYS01003958">
    <property type="protein sequence ID" value="OPJ82056.1"/>
    <property type="molecule type" value="Genomic_DNA"/>
</dbReference>
<evidence type="ECO:0000313" key="1">
    <source>
        <dbReference type="EMBL" id="OPJ82056.1"/>
    </source>
</evidence>